<name>A0A940T4Z5_9MICO</name>
<keyword evidence="1" id="KW-0472">Membrane</keyword>
<evidence type="ECO:0000313" key="3">
    <source>
        <dbReference type="Proteomes" id="UP000675163"/>
    </source>
</evidence>
<feature type="transmembrane region" description="Helical" evidence="1">
    <location>
        <begin position="123"/>
        <end position="145"/>
    </location>
</feature>
<gene>
    <name evidence="2" type="ORF">JOF28_000703</name>
</gene>
<protein>
    <submittedName>
        <fullName evidence="2">Uncharacterized protein</fullName>
    </submittedName>
</protein>
<feature type="transmembrane region" description="Helical" evidence="1">
    <location>
        <begin position="33"/>
        <end position="53"/>
    </location>
</feature>
<reference evidence="2" key="1">
    <citation type="submission" date="2021-02" db="EMBL/GenBank/DDBJ databases">
        <title>Sequencing the genomes of 1000 actinobacteria strains.</title>
        <authorList>
            <person name="Klenk H.-P."/>
        </authorList>
    </citation>
    <scope>NUCLEOTIDE SEQUENCE</scope>
    <source>
        <strain evidence="2">DSM 22850</strain>
    </source>
</reference>
<keyword evidence="1" id="KW-0812">Transmembrane</keyword>
<organism evidence="2 3">
    <name type="scientific">Leucobacter exalbidus</name>
    <dbReference type="NCBI Taxonomy" id="662960"/>
    <lineage>
        <taxon>Bacteria</taxon>
        <taxon>Bacillati</taxon>
        <taxon>Actinomycetota</taxon>
        <taxon>Actinomycetes</taxon>
        <taxon>Micrococcales</taxon>
        <taxon>Microbacteriaceae</taxon>
        <taxon>Leucobacter</taxon>
    </lineage>
</organism>
<evidence type="ECO:0000256" key="1">
    <source>
        <dbReference type="SAM" id="Phobius"/>
    </source>
</evidence>
<accession>A0A940T4Z5</accession>
<feature type="transmembrane region" description="Helical" evidence="1">
    <location>
        <begin position="96"/>
        <end position="117"/>
    </location>
</feature>
<feature type="transmembrane region" description="Helical" evidence="1">
    <location>
        <begin position="65"/>
        <end position="84"/>
    </location>
</feature>
<dbReference type="EMBL" id="JAFIDA010000001">
    <property type="protein sequence ID" value="MBP1325471.1"/>
    <property type="molecule type" value="Genomic_DNA"/>
</dbReference>
<evidence type="ECO:0000313" key="2">
    <source>
        <dbReference type="EMBL" id="MBP1325471.1"/>
    </source>
</evidence>
<dbReference type="AlphaFoldDB" id="A0A940T4Z5"/>
<keyword evidence="1" id="KW-1133">Transmembrane helix</keyword>
<keyword evidence="3" id="KW-1185">Reference proteome</keyword>
<dbReference type="Proteomes" id="UP000675163">
    <property type="component" value="Unassembled WGS sequence"/>
</dbReference>
<comment type="caution">
    <text evidence="2">The sequence shown here is derived from an EMBL/GenBank/DDBJ whole genome shotgun (WGS) entry which is preliminary data.</text>
</comment>
<dbReference type="RefSeq" id="WP_209704495.1">
    <property type="nucleotide sequence ID" value="NZ_JAFIDA010000001.1"/>
</dbReference>
<proteinExistence type="predicted"/>
<sequence length="155" mass="16172">MENNFSGPSPDAATDALNALSADREQLAANVNVPWALLAAFGGVGAWWVAGAASASPGESYEPPTSSWLAIVVTLVVSYLITLETGIRFRSMGARAGWATVAIIAICLALFSLSLGLVSFGAYWAVSITSLIAFALTTWLAGVAFRSATEKLRSE</sequence>